<organism evidence="1 2">
    <name type="scientific">Acidithiobacillus ferrivorans</name>
    <dbReference type="NCBI Taxonomy" id="160808"/>
    <lineage>
        <taxon>Bacteria</taxon>
        <taxon>Pseudomonadati</taxon>
        <taxon>Pseudomonadota</taxon>
        <taxon>Acidithiobacillia</taxon>
        <taxon>Acidithiobacillales</taxon>
        <taxon>Acidithiobacillaceae</taxon>
        <taxon>Acidithiobacillus</taxon>
    </lineage>
</organism>
<sequence>MINDTDMDNLRHMLGIGSHIKKRQWGYRNHFAPAGVDLQSMERLEFAGLVRKGRAYEETHYYHATEAGCVAAGLKPYQIRKAMEL</sequence>
<dbReference type="RefSeq" id="WP_198660720.1">
    <property type="nucleotide sequence ID" value="NZ_CP059488.1"/>
</dbReference>
<dbReference type="AlphaFoldDB" id="A0A7T4WEJ5"/>
<evidence type="ECO:0000313" key="1">
    <source>
        <dbReference type="EMBL" id="QQD72982.1"/>
    </source>
</evidence>
<proteinExistence type="predicted"/>
<gene>
    <name evidence="1" type="ORF">H2515_01180</name>
</gene>
<dbReference type="Proteomes" id="UP000595420">
    <property type="component" value="Chromosome"/>
</dbReference>
<protein>
    <recommendedName>
        <fullName evidence="3">Transcriptional regulator</fullName>
    </recommendedName>
</protein>
<evidence type="ECO:0000313" key="2">
    <source>
        <dbReference type="Proteomes" id="UP000595420"/>
    </source>
</evidence>
<dbReference type="EMBL" id="CP059488">
    <property type="protein sequence ID" value="QQD72982.1"/>
    <property type="molecule type" value="Genomic_DNA"/>
</dbReference>
<reference evidence="1 2" key="1">
    <citation type="submission" date="2020-07" db="EMBL/GenBank/DDBJ databases">
        <title>Complete genome sequence analysis of Acidithiobacillus ferrivorans XJFY6S-08 reveals extreme environmental adaptation to alpine acid mine drainage.</title>
        <authorList>
            <person name="Yan L."/>
            <person name="Ni Y."/>
        </authorList>
    </citation>
    <scope>NUCLEOTIDE SEQUENCE [LARGE SCALE GENOMIC DNA]</scope>
    <source>
        <strain evidence="1 2">XJFY6S-08</strain>
    </source>
</reference>
<accession>A0A7T4WEJ5</accession>
<evidence type="ECO:0008006" key="3">
    <source>
        <dbReference type="Google" id="ProtNLM"/>
    </source>
</evidence>
<name>A0A7T4WEJ5_9PROT</name>